<organism evidence="2 3">
    <name type="scientific">Phakopsora pachyrhizi</name>
    <name type="common">Asian soybean rust disease fungus</name>
    <dbReference type="NCBI Taxonomy" id="170000"/>
    <lineage>
        <taxon>Eukaryota</taxon>
        <taxon>Fungi</taxon>
        <taxon>Dikarya</taxon>
        <taxon>Basidiomycota</taxon>
        <taxon>Pucciniomycotina</taxon>
        <taxon>Pucciniomycetes</taxon>
        <taxon>Pucciniales</taxon>
        <taxon>Phakopsoraceae</taxon>
        <taxon>Phakopsora</taxon>
    </lineage>
</organism>
<feature type="region of interest" description="Disordered" evidence="1">
    <location>
        <begin position="276"/>
        <end position="328"/>
    </location>
</feature>
<keyword evidence="3" id="KW-1185">Reference proteome</keyword>
<feature type="region of interest" description="Disordered" evidence="1">
    <location>
        <begin position="1"/>
        <end position="41"/>
    </location>
</feature>
<feature type="compositionally biased region" description="Basic and acidic residues" evidence="1">
    <location>
        <begin position="97"/>
        <end position="110"/>
    </location>
</feature>
<dbReference type="Proteomes" id="UP001153365">
    <property type="component" value="Unassembled WGS sequence"/>
</dbReference>
<dbReference type="EMBL" id="CALTRL010006158">
    <property type="protein sequence ID" value="CAH7689921.1"/>
    <property type="molecule type" value="Genomic_DNA"/>
</dbReference>
<evidence type="ECO:0000313" key="2">
    <source>
        <dbReference type="EMBL" id="CAH7689921.1"/>
    </source>
</evidence>
<evidence type="ECO:0000313" key="3">
    <source>
        <dbReference type="Proteomes" id="UP001153365"/>
    </source>
</evidence>
<feature type="region of interest" description="Disordered" evidence="1">
    <location>
        <begin position="97"/>
        <end position="121"/>
    </location>
</feature>
<name>A0AAV0BV00_PHAPC</name>
<sequence>MPAGLSAVGKLWGGPQPAGDRAARWGTAGSLKRSPTKKTQASVDVQEALAAVNTDDPAGQEAVQKQLSEDVVDDKAGTIALGVSHILKFLRENQEEEKARREKKEAEKAAAPKPAIPNEMEERRAKIEELQLKREAALAEDKAKKIESMMQAMKQQSMEQDKLLKKIAEELEAQKSKAPEDEEAEKKKRYEEAMDGVNRVLTTIESGVLTHLEDFKAQMFSEMKQTFEKVGELREQKQQIQADIADMFAFMSRVKGGAPDPRWHYPIATPPVGGGVLNEEGGGSVAGGNAYRNYPTTQIDDPDREGTEYNGGVAKSVSGFGPRPPGRR</sequence>
<protein>
    <submittedName>
        <fullName evidence="2">Uncharacterized protein</fullName>
    </submittedName>
</protein>
<dbReference type="AlphaFoldDB" id="A0AAV0BV00"/>
<reference evidence="2" key="1">
    <citation type="submission" date="2022-06" db="EMBL/GenBank/DDBJ databases">
        <authorList>
            <consortium name="SYNGENTA / RWTH Aachen University"/>
        </authorList>
    </citation>
    <scope>NUCLEOTIDE SEQUENCE</scope>
</reference>
<feature type="compositionally biased region" description="Gly residues" evidence="1">
    <location>
        <begin position="276"/>
        <end position="286"/>
    </location>
</feature>
<gene>
    <name evidence="2" type="ORF">PPACK8108_LOCUS25105</name>
</gene>
<comment type="caution">
    <text evidence="2">The sequence shown here is derived from an EMBL/GenBank/DDBJ whole genome shotgun (WGS) entry which is preliminary data.</text>
</comment>
<proteinExistence type="predicted"/>
<evidence type="ECO:0000256" key="1">
    <source>
        <dbReference type="SAM" id="MobiDB-lite"/>
    </source>
</evidence>
<accession>A0AAV0BV00</accession>